<dbReference type="InterPro" id="IPR057947">
    <property type="entry name" value="TPR_XPO7/RBP17"/>
</dbReference>
<keyword evidence="7" id="KW-0539">Nucleus</keyword>
<dbReference type="PANTHER" id="PTHR12596">
    <property type="entry name" value="EXPORTIN 4,7-RELATED"/>
    <property type="match status" value="1"/>
</dbReference>
<dbReference type="FunFam" id="1.25.10.10:FF:000158">
    <property type="entry name" value="ARM repeat superfamily protein"/>
    <property type="match status" value="1"/>
</dbReference>
<evidence type="ECO:0000313" key="11">
    <source>
        <dbReference type="Proteomes" id="UP001443914"/>
    </source>
</evidence>
<evidence type="ECO:0000259" key="8">
    <source>
        <dbReference type="Pfam" id="PF03810"/>
    </source>
</evidence>
<dbReference type="GO" id="GO:0005049">
    <property type="term" value="F:nuclear export signal receptor activity"/>
    <property type="evidence" value="ECO:0007669"/>
    <property type="project" value="InterPro"/>
</dbReference>
<name>A0AAW1H6A1_SAPOF</name>
<evidence type="ECO:0000256" key="4">
    <source>
        <dbReference type="ARBA" id="ARBA00022448"/>
    </source>
</evidence>
<keyword evidence="5" id="KW-0963">Cytoplasm</keyword>
<dbReference type="GO" id="GO:0031267">
    <property type="term" value="F:small GTPase binding"/>
    <property type="evidence" value="ECO:0007669"/>
    <property type="project" value="InterPro"/>
</dbReference>
<protein>
    <recommendedName>
        <fullName evidence="12">Importin N-terminal domain-containing protein</fullName>
    </recommendedName>
</protein>
<keyword evidence="11" id="KW-1185">Reference proteome</keyword>
<dbReference type="InterPro" id="IPR044189">
    <property type="entry name" value="XPO4/7-like"/>
</dbReference>
<dbReference type="GO" id="GO:0005737">
    <property type="term" value="C:cytoplasm"/>
    <property type="evidence" value="ECO:0007669"/>
    <property type="project" value="UniProtKB-SubCell"/>
</dbReference>
<dbReference type="SUPFAM" id="SSF48371">
    <property type="entry name" value="ARM repeat"/>
    <property type="match status" value="1"/>
</dbReference>
<comment type="similarity">
    <text evidence="3">Belongs to the exportin family.</text>
</comment>
<feature type="domain" description="Exportin-7/Ran-binding protein 17 TPR repeats" evidence="9">
    <location>
        <begin position="410"/>
        <end position="646"/>
    </location>
</feature>
<keyword evidence="6" id="KW-0653">Protein transport</keyword>
<dbReference type="Pfam" id="PF03810">
    <property type="entry name" value="IBN_N"/>
    <property type="match status" value="1"/>
</dbReference>
<gene>
    <name evidence="10" type="ORF">RND81_12G019100</name>
</gene>
<proteinExistence type="inferred from homology"/>
<evidence type="ECO:0000259" key="9">
    <source>
        <dbReference type="Pfam" id="PF25795"/>
    </source>
</evidence>
<evidence type="ECO:0000256" key="3">
    <source>
        <dbReference type="ARBA" id="ARBA00009466"/>
    </source>
</evidence>
<comment type="subcellular location">
    <subcellularLocation>
        <location evidence="2">Cytoplasm</location>
    </subcellularLocation>
    <subcellularLocation>
        <location evidence="1">Nucleus</location>
    </subcellularLocation>
</comment>
<keyword evidence="4" id="KW-0813">Transport</keyword>
<organism evidence="10 11">
    <name type="scientific">Saponaria officinalis</name>
    <name type="common">Common soapwort</name>
    <name type="synonym">Lychnis saponaria</name>
    <dbReference type="NCBI Taxonomy" id="3572"/>
    <lineage>
        <taxon>Eukaryota</taxon>
        <taxon>Viridiplantae</taxon>
        <taxon>Streptophyta</taxon>
        <taxon>Embryophyta</taxon>
        <taxon>Tracheophyta</taxon>
        <taxon>Spermatophyta</taxon>
        <taxon>Magnoliopsida</taxon>
        <taxon>eudicotyledons</taxon>
        <taxon>Gunneridae</taxon>
        <taxon>Pentapetalae</taxon>
        <taxon>Caryophyllales</taxon>
        <taxon>Caryophyllaceae</taxon>
        <taxon>Caryophylleae</taxon>
        <taxon>Saponaria</taxon>
    </lineage>
</organism>
<accession>A0AAW1H6A1</accession>
<evidence type="ECO:0000256" key="5">
    <source>
        <dbReference type="ARBA" id="ARBA00022490"/>
    </source>
</evidence>
<dbReference type="InterPro" id="IPR011989">
    <property type="entry name" value="ARM-like"/>
</dbReference>
<dbReference type="Pfam" id="PF25795">
    <property type="entry name" value="TPR_XPO7"/>
    <property type="match status" value="1"/>
</dbReference>
<evidence type="ECO:0000256" key="6">
    <source>
        <dbReference type="ARBA" id="ARBA00022927"/>
    </source>
</evidence>
<dbReference type="AlphaFoldDB" id="A0AAW1H6A1"/>
<dbReference type="InterPro" id="IPR016024">
    <property type="entry name" value="ARM-type_fold"/>
</dbReference>
<comment type="caution">
    <text evidence="10">The sequence shown here is derived from an EMBL/GenBank/DDBJ whole genome shotgun (WGS) entry which is preliminary data.</text>
</comment>
<reference evidence="10" key="1">
    <citation type="submission" date="2024-03" db="EMBL/GenBank/DDBJ databases">
        <title>WGS assembly of Saponaria officinalis var. Norfolk2.</title>
        <authorList>
            <person name="Jenkins J."/>
            <person name="Shu S."/>
            <person name="Grimwood J."/>
            <person name="Barry K."/>
            <person name="Goodstein D."/>
            <person name="Schmutz J."/>
            <person name="Leebens-Mack J."/>
            <person name="Osbourn A."/>
        </authorList>
    </citation>
    <scope>NUCLEOTIDE SEQUENCE [LARGE SCALE GENOMIC DNA]</scope>
    <source>
        <strain evidence="10">JIC</strain>
    </source>
</reference>
<sequence length="1046" mass="120436">MENLSQLEALCERLYQSQDSSERAYVENTLGSFSRDSNSVPQLQYILENARNPYAVLFASSSLLKHVTENSLPLQLRIQIRNCAINYLAARGAELEHFIMSSVIQLLCRVTKFSWFDDDIFREVVKDTVNFFNQEAKHYAVGLKVLNQLISEINQRNSELPLVDHRKVTIMFRDHTLFQIFEISLTSLHRLKNDAQSKLQELALQLSLQCLSFDFAGMSADESSDDAGAIQLPLLWRPIIEEPSTLNIYFEYYAATSPPLSNLCLDCLVLLASTRRSLFTSSTTRMQFFTTLMMGTKDILEKGRGLNDHDNYHGFCRLLSRLKVHCQMSEMMSIEGYNAWICLVSDFTLKSVKSWKWASNSVYYLLGLWSRMVQSLPYLRGDFPGIVRLDEFVPKILEGFISSRFDFVQTEFSDDLAEDPLDKIDLMQDQLDFFPHLCRFQYRSCSTYLTTVMDPILQEYMEGAVQDRLRTNALETKLAWMVHMIGSVLRIKDSPNGHSNDIIDAELSARVLRLISVLDSVAYVERYGELSRKRLELAILSFFESFRKTCIGDQTMHSSKQLYLRLSELLGLHDHRLVLDVMVRKIATNLKCYSESDEVLEQTLIFFLEMASGYMTSKLLLKLDALQYITANHNRHFRFLEDYKSRKRTKFYYTIGLLVAMEDSVIKFRRSMDPFLQVLVSLESTSDQVFRTETVKCALVGLMRDLRGIAMAVNSRRTYGFFFDWLYPAHMPLLLRAIVTWADAPEVINPLLKFVAELVLNKSQRINFEQSSVNGILLFREVSKFLVAYGSRILNISSQNDVYTAKYKGMWVSLVILSRAIDGNYVNFGVFELYGDRALADALDIVLKMILSIPSAHMLAYRKVADAYFSFMEIIIGKYIRFALDLDGSTFEYIVRSFLSGLKILDTNLVAKCGAAIDHLATYYFDRILMEEIPPTPSKLNFAKQVANCVDLLLEILKTLFEIVLFEDTGNLWNLGKPMLSLILLSEEMYTNLKTQIIASQPVEKHQHLLKCFDILMGDITRSLDPRNREMFVQNLLKFKKEFRGK</sequence>
<evidence type="ECO:0000256" key="7">
    <source>
        <dbReference type="ARBA" id="ARBA00023242"/>
    </source>
</evidence>
<evidence type="ECO:0000313" key="10">
    <source>
        <dbReference type="EMBL" id="KAK9671280.1"/>
    </source>
</evidence>
<dbReference type="InterPro" id="IPR001494">
    <property type="entry name" value="Importin-beta_N"/>
</dbReference>
<evidence type="ECO:0000256" key="2">
    <source>
        <dbReference type="ARBA" id="ARBA00004496"/>
    </source>
</evidence>
<dbReference type="GO" id="GO:0005643">
    <property type="term" value="C:nuclear pore"/>
    <property type="evidence" value="ECO:0007669"/>
    <property type="project" value="TreeGrafter"/>
</dbReference>
<dbReference type="GO" id="GO:0006611">
    <property type="term" value="P:protein export from nucleus"/>
    <property type="evidence" value="ECO:0007669"/>
    <property type="project" value="TreeGrafter"/>
</dbReference>
<feature type="domain" description="Importin N-terminal" evidence="8">
    <location>
        <begin position="27"/>
        <end position="89"/>
    </location>
</feature>
<dbReference type="Proteomes" id="UP001443914">
    <property type="component" value="Unassembled WGS sequence"/>
</dbReference>
<dbReference type="PANTHER" id="PTHR12596:SF2">
    <property type="entry name" value="EXPORTIN-7 ISOFORM X1"/>
    <property type="match status" value="1"/>
</dbReference>
<evidence type="ECO:0008006" key="12">
    <source>
        <dbReference type="Google" id="ProtNLM"/>
    </source>
</evidence>
<dbReference type="EMBL" id="JBDFQZ010000012">
    <property type="protein sequence ID" value="KAK9671280.1"/>
    <property type="molecule type" value="Genomic_DNA"/>
</dbReference>
<dbReference type="Gene3D" id="1.25.10.10">
    <property type="entry name" value="Leucine-rich Repeat Variant"/>
    <property type="match status" value="2"/>
</dbReference>
<evidence type="ECO:0000256" key="1">
    <source>
        <dbReference type="ARBA" id="ARBA00004123"/>
    </source>
</evidence>